<name>A0A6P7GK15_DIAVI</name>
<dbReference type="GeneID" id="114339811"/>
<dbReference type="AlphaFoldDB" id="A0A6P7GK15"/>
<proteinExistence type="predicted"/>
<feature type="signal peptide" evidence="1">
    <location>
        <begin position="1"/>
        <end position="21"/>
    </location>
</feature>
<keyword evidence="1" id="KW-0732">Signal</keyword>
<organism evidence="4">
    <name type="scientific">Diabrotica virgifera virgifera</name>
    <name type="common">western corn rootworm</name>
    <dbReference type="NCBI Taxonomy" id="50390"/>
    <lineage>
        <taxon>Eukaryota</taxon>
        <taxon>Metazoa</taxon>
        <taxon>Ecdysozoa</taxon>
        <taxon>Arthropoda</taxon>
        <taxon>Hexapoda</taxon>
        <taxon>Insecta</taxon>
        <taxon>Pterygota</taxon>
        <taxon>Neoptera</taxon>
        <taxon>Endopterygota</taxon>
        <taxon>Coleoptera</taxon>
        <taxon>Polyphaga</taxon>
        <taxon>Cucujiformia</taxon>
        <taxon>Chrysomeloidea</taxon>
        <taxon>Chrysomelidae</taxon>
        <taxon>Galerucinae</taxon>
        <taxon>Diabroticina</taxon>
        <taxon>Diabroticites</taxon>
        <taxon>Diabrotica</taxon>
    </lineage>
</organism>
<reference evidence="4" key="1">
    <citation type="submission" date="2025-04" db="UniProtKB">
        <authorList>
            <consortium name="RefSeq"/>
        </authorList>
    </citation>
    <scope>IDENTIFICATION</scope>
    <source>
        <tissue evidence="4">Whole insect</tissue>
    </source>
</reference>
<evidence type="ECO:0000256" key="1">
    <source>
        <dbReference type="SAM" id="SignalP"/>
    </source>
</evidence>
<dbReference type="EnsemblMetazoa" id="XM_028290496.2">
    <property type="protein sequence ID" value="XP_028146297.1"/>
    <property type="gene ID" value="LOC114339811"/>
</dbReference>
<dbReference type="OrthoDB" id="6760257at2759"/>
<reference evidence="2" key="2">
    <citation type="submission" date="2025-05" db="UniProtKB">
        <authorList>
            <consortium name="EnsemblMetazoa"/>
        </authorList>
    </citation>
    <scope>IDENTIFICATION</scope>
</reference>
<evidence type="ECO:0000313" key="4">
    <source>
        <dbReference type="RefSeq" id="XP_028146297.1"/>
    </source>
</evidence>
<dbReference type="Proteomes" id="UP001652700">
    <property type="component" value="Unplaced"/>
</dbReference>
<protein>
    <submittedName>
        <fullName evidence="4">Uncharacterized protein LOC114339811 isoform X2</fullName>
    </submittedName>
</protein>
<dbReference type="RefSeq" id="XP_028146297.1">
    <property type="nucleotide sequence ID" value="XM_028290496.1"/>
</dbReference>
<sequence length="107" mass="11742">MITKNLLVLCLVVVAITVVSGAPRAIKNEDDLKRSVVEFLSQDKEFLTALEHSGLVVEQSPLGKQISKRDAEEENNETTGFFKKAAKVILKIIVEKVIETIGGMLFG</sequence>
<evidence type="ECO:0000313" key="3">
    <source>
        <dbReference type="Proteomes" id="UP001652700"/>
    </source>
</evidence>
<keyword evidence="3" id="KW-1185">Reference proteome</keyword>
<evidence type="ECO:0000313" key="2">
    <source>
        <dbReference type="EnsemblMetazoa" id="XP_028146297.1"/>
    </source>
</evidence>
<feature type="chain" id="PRO_5028115203" evidence="1">
    <location>
        <begin position="22"/>
        <end position="107"/>
    </location>
</feature>
<accession>A0A6P7GK15</accession>
<gene>
    <name evidence="4" type="primary">LOC114339811</name>
</gene>